<dbReference type="PANTHER" id="PTHR31462:SF5">
    <property type="entry name" value="ENDOSOMAL_LYSOSOMAL PROTON CHANNEL TMEM175"/>
    <property type="match status" value="1"/>
</dbReference>
<proteinExistence type="inferred from homology"/>
<evidence type="ECO:0000256" key="10">
    <source>
        <dbReference type="ARBA" id="ARBA00023136"/>
    </source>
</evidence>
<keyword evidence="8 13" id="KW-1133">Transmembrane helix</keyword>
<comment type="subcellular location">
    <subcellularLocation>
        <location evidence="1">Membrane</location>
        <topology evidence="1">Multi-pass membrane protein</topology>
    </subcellularLocation>
</comment>
<comment type="catalytic activity">
    <reaction evidence="12">
        <text>K(+)(in) = K(+)(out)</text>
        <dbReference type="Rhea" id="RHEA:29463"/>
        <dbReference type="ChEBI" id="CHEBI:29103"/>
    </reaction>
</comment>
<evidence type="ECO:0000256" key="3">
    <source>
        <dbReference type="ARBA" id="ARBA00022448"/>
    </source>
</evidence>
<feature type="transmembrane region" description="Helical" evidence="13">
    <location>
        <begin position="88"/>
        <end position="107"/>
    </location>
</feature>
<evidence type="ECO:0000313" key="14">
    <source>
        <dbReference type="EMBL" id="ELY51289.1"/>
    </source>
</evidence>
<dbReference type="GO" id="GO:0016020">
    <property type="term" value="C:membrane"/>
    <property type="evidence" value="ECO:0007669"/>
    <property type="project" value="UniProtKB-SubCell"/>
</dbReference>
<sequence>MISSGPSTNNQPLTVGEPSLRANRGSVFVASSRHPRMVRTLGGPETDRMEGLSDGVFAIVLTLLVLQFEVPDVSASELPAAVADQETLLVSYLLSFVVVGLYWNIHHNHFRYIEAHDRILLWLNLLFLLSISFLPYPTELLGTYGTQFAWTLYSINFVFVGVLITAVWTYAARADFTADEISDGAARLITIRGLISPAVFALSVVVATVSLSVAYFIPILIAPAQMVWNRYYQREIDDSDEEKKRRNRSERELD</sequence>
<feature type="transmembrane region" description="Helical" evidence="13">
    <location>
        <begin position="148"/>
        <end position="172"/>
    </location>
</feature>
<evidence type="ECO:0000256" key="5">
    <source>
        <dbReference type="ARBA" id="ARBA00022692"/>
    </source>
</evidence>
<evidence type="ECO:0000313" key="15">
    <source>
        <dbReference type="Proteomes" id="UP000011690"/>
    </source>
</evidence>
<evidence type="ECO:0000256" key="7">
    <source>
        <dbReference type="ARBA" id="ARBA00022958"/>
    </source>
</evidence>
<protein>
    <recommendedName>
        <fullName evidence="16">DUF1211 domain-containing protein</fullName>
    </recommendedName>
</protein>
<evidence type="ECO:0000256" key="8">
    <source>
        <dbReference type="ARBA" id="ARBA00022989"/>
    </source>
</evidence>
<evidence type="ECO:0000256" key="11">
    <source>
        <dbReference type="ARBA" id="ARBA00023303"/>
    </source>
</evidence>
<evidence type="ECO:0008006" key="16">
    <source>
        <dbReference type="Google" id="ProtNLM"/>
    </source>
</evidence>
<keyword evidence="7" id="KW-0630">Potassium</keyword>
<dbReference type="GO" id="GO:0005267">
    <property type="term" value="F:potassium channel activity"/>
    <property type="evidence" value="ECO:0007669"/>
    <property type="project" value="UniProtKB-KW"/>
</dbReference>
<accession>L9WP94</accession>
<evidence type="ECO:0000256" key="2">
    <source>
        <dbReference type="ARBA" id="ARBA00006920"/>
    </source>
</evidence>
<keyword evidence="5 13" id="KW-0812">Transmembrane</keyword>
<feature type="transmembrane region" description="Helical" evidence="13">
    <location>
        <begin position="119"/>
        <end position="136"/>
    </location>
</feature>
<evidence type="ECO:0000256" key="9">
    <source>
        <dbReference type="ARBA" id="ARBA00023065"/>
    </source>
</evidence>
<evidence type="ECO:0000256" key="13">
    <source>
        <dbReference type="SAM" id="Phobius"/>
    </source>
</evidence>
<dbReference type="eggNOG" id="arCOG04887">
    <property type="taxonomic scope" value="Archaea"/>
</dbReference>
<organism evidence="14 15">
    <name type="scientific">Natronorubrum bangense JCM 10635</name>
    <dbReference type="NCBI Taxonomy" id="1227500"/>
    <lineage>
        <taxon>Archaea</taxon>
        <taxon>Methanobacteriati</taxon>
        <taxon>Methanobacteriota</taxon>
        <taxon>Stenosarchaea group</taxon>
        <taxon>Halobacteria</taxon>
        <taxon>Halobacteriales</taxon>
        <taxon>Natrialbaceae</taxon>
        <taxon>Natronorubrum</taxon>
    </lineage>
</organism>
<keyword evidence="9" id="KW-0406">Ion transport</keyword>
<evidence type="ECO:0000256" key="4">
    <source>
        <dbReference type="ARBA" id="ARBA00022538"/>
    </source>
</evidence>
<evidence type="ECO:0000256" key="1">
    <source>
        <dbReference type="ARBA" id="ARBA00004141"/>
    </source>
</evidence>
<gene>
    <name evidence="14" type="ORF">C494_03045</name>
</gene>
<evidence type="ECO:0000256" key="6">
    <source>
        <dbReference type="ARBA" id="ARBA00022826"/>
    </source>
</evidence>
<dbReference type="PANTHER" id="PTHR31462">
    <property type="entry name" value="ENDOSOMAL/LYSOSOMAL POTASSIUM CHANNEL TMEM175"/>
    <property type="match status" value="1"/>
</dbReference>
<dbReference type="Pfam" id="PF06736">
    <property type="entry name" value="TMEM175"/>
    <property type="match status" value="1"/>
</dbReference>
<dbReference type="PATRIC" id="fig|1227500.6.peg.621"/>
<comment type="similarity">
    <text evidence="2">Belongs to the TMEM175 family.</text>
</comment>
<dbReference type="EMBL" id="AOHY01000008">
    <property type="protein sequence ID" value="ELY51289.1"/>
    <property type="molecule type" value="Genomic_DNA"/>
</dbReference>
<dbReference type="Proteomes" id="UP000011690">
    <property type="component" value="Unassembled WGS sequence"/>
</dbReference>
<dbReference type="GO" id="GO:0015252">
    <property type="term" value="F:proton channel activity"/>
    <property type="evidence" value="ECO:0007669"/>
    <property type="project" value="InterPro"/>
</dbReference>
<keyword evidence="4" id="KW-0633">Potassium transport</keyword>
<name>L9WP94_9EURY</name>
<keyword evidence="10 13" id="KW-0472">Membrane</keyword>
<keyword evidence="6" id="KW-0631">Potassium channel</keyword>
<evidence type="ECO:0000256" key="12">
    <source>
        <dbReference type="ARBA" id="ARBA00034430"/>
    </source>
</evidence>
<feature type="transmembrane region" description="Helical" evidence="13">
    <location>
        <begin position="193"/>
        <end position="221"/>
    </location>
</feature>
<dbReference type="STRING" id="1227500.C494_03045"/>
<dbReference type="AlphaFoldDB" id="L9WP94"/>
<keyword evidence="11" id="KW-0407">Ion channel</keyword>
<keyword evidence="3" id="KW-0813">Transport</keyword>
<keyword evidence="15" id="KW-1185">Reference proteome</keyword>
<comment type="caution">
    <text evidence="14">The sequence shown here is derived from an EMBL/GenBank/DDBJ whole genome shotgun (WGS) entry which is preliminary data.</text>
</comment>
<reference evidence="14 15" key="1">
    <citation type="journal article" date="2014" name="PLoS Genet.">
        <title>Phylogenetically driven sequencing of extremely halophilic archaea reveals strategies for static and dynamic osmo-response.</title>
        <authorList>
            <person name="Becker E.A."/>
            <person name="Seitzer P.M."/>
            <person name="Tritt A."/>
            <person name="Larsen D."/>
            <person name="Krusor M."/>
            <person name="Yao A.I."/>
            <person name="Wu D."/>
            <person name="Madern D."/>
            <person name="Eisen J.A."/>
            <person name="Darling A.E."/>
            <person name="Facciotti M.T."/>
        </authorList>
    </citation>
    <scope>NUCLEOTIDE SEQUENCE [LARGE SCALE GENOMIC DNA]</scope>
    <source>
        <strain evidence="14 15">JCM 10635</strain>
    </source>
</reference>
<dbReference type="InterPro" id="IPR010617">
    <property type="entry name" value="TMEM175-like"/>
</dbReference>